<evidence type="ECO:0000256" key="2">
    <source>
        <dbReference type="ARBA" id="ARBA00022801"/>
    </source>
</evidence>
<organism evidence="5 6">
    <name type="scientific">Candidatus Neomicrothrix parvicella RN1</name>
    <dbReference type="NCBI Taxonomy" id="1229780"/>
    <lineage>
        <taxon>Bacteria</taxon>
        <taxon>Bacillati</taxon>
        <taxon>Actinomycetota</taxon>
        <taxon>Acidimicrobiia</taxon>
        <taxon>Acidimicrobiales</taxon>
        <taxon>Microthrixaceae</taxon>
        <taxon>Candidatus Neomicrothrix</taxon>
    </lineage>
</organism>
<comment type="caution">
    <text evidence="5">The sequence shown here is derived from an EMBL/GenBank/DDBJ whole genome shotgun (WGS) entry which is preliminary data.</text>
</comment>
<dbReference type="PANTHER" id="PTHR30005:SF0">
    <property type="entry name" value="RETROGRADE REGULATION PROTEIN 2"/>
    <property type="match status" value="1"/>
</dbReference>
<dbReference type="GO" id="GO:0004309">
    <property type="term" value="F:exopolyphosphatase activity"/>
    <property type="evidence" value="ECO:0007669"/>
    <property type="project" value="UniProtKB-EC"/>
</dbReference>
<dbReference type="Gene3D" id="3.30.420.40">
    <property type="match status" value="1"/>
</dbReference>
<dbReference type="PIRSF" id="PIRSF001267">
    <property type="entry name" value="Pyrophosphatase_GppA_Ppx"/>
    <property type="match status" value="1"/>
</dbReference>
<feature type="domain" description="Ppx/GppA phosphatase N-terminal" evidence="3">
    <location>
        <begin position="37"/>
        <end position="323"/>
    </location>
</feature>
<dbReference type="Gene3D" id="1.10.3210.10">
    <property type="entry name" value="Hypothetical protein af1432"/>
    <property type="match status" value="1"/>
</dbReference>
<dbReference type="CDD" id="cd24006">
    <property type="entry name" value="ASKHA_NBD_PPX_GppA"/>
    <property type="match status" value="1"/>
</dbReference>
<dbReference type="Gene3D" id="3.30.420.150">
    <property type="entry name" value="Exopolyphosphatase. Domain 2"/>
    <property type="match status" value="1"/>
</dbReference>
<dbReference type="EC" id="3.6.1.11" evidence="5"/>
<keyword evidence="6" id="KW-1185">Reference proteome</keyword>
<dbReference type="InterPro" id="IPR030673">
    <property type="entry name" value="PyroPPase_GppA_Ppx"/>
</dbReference>
<proteinExistence type="inferred from homology"/>
<dbReference type="Proteomes" id="UP000018291">
    <property type="component" value="Unassembled WGS sequence"/>
</dbReference>
<accession>R4Z4F0</accession>
<comment type="similarity">
    <text evidence="1">Belongs to the GppA/Ppx family.</text>
</comment>
<dbReference type="InterPro" id="IPR050273">
    <property type="entry name" value="GppA/Ppx_hydrolase"/>
</dbReference>
<dbReference type="SUPFAM" id="SSF53067">
    <property type="entry name" value="Actin-like ATPase domain"/>
    <property type="match status" value="2"/>
</dbReference>
<feature type="domain" description="Ppx/GppA phosphatase C-terminal" evidence="4">
    <location>
        <begin position="340"/>
        <end position="491"/>
    </location>
</feature>
<sequence>MSGDEPSDSPGQELGAIAAIDIGTNSIHTVLARALDQGRYEVLTREKATVRLGSGGGDMDTLDDDAIDRGIAALARAAQLAADRNALVVAVATSAVREASNRSVFIRRASEEAGVSVEVISGVEEARLIHLGVLGALPVFDRPHALIDIGGGSTEVLYGTGDEVAASRSFKLGAIRTTRRFFPDGLFGEGSEKSRSRQLRAARAHVASALAPFATAVADLPFEVIAGCSGTIETLAAMARAKAGENGRSANGSMMTRKELDAVVDAILGAASAEELKALPGMESSRADIIVGGALIVQGAMEAFGWERLTISEGSLREGVLQEAQARLTGGDTAHLADLRRHSVEHLLIAADEDPDHARCIARLSLEIFDGLERVHGLGAEHRELLEAGALLANVGLMISHSAHHKHGYYIVRNTDRLSGFNDREIELVAQLARFHRKARPDEQRHPEFGALSLVDRAVVRTLAGILRVAVGLDRSHANKVGDVEVLVSADEVSLVANPAEAGDDIDLELYAGSANTNLLAEVLGRSVSVTGPAPSAD</sequence>
<keyword evidence="2 5" id="KW-0378">Hydrolase</keyword>
<reference evidence="5 6" key="1">
    <citation type="journal article" date="2013" name="ISME J.">
        <title>Metabolic model for the filamentous 'Candidatus Microthrix parvicella' based on genomic and metagenomic analyses.</title>
        <authorList>
            <person name="Jon McIlroy S."/>
            <person name="Kristiansen R."/>
            <person name="Albertsen M."/>
            <person name="Michael Karst S."/>
            <person name="Rossetti S."/>
            <person name="Lund Nielsen J."/>
            <person name="Tandoi V."/>
            <person name="James Seviour R."/>
            <person name="Nielsen P.H."/>
        </authorList>
    </citation>
    <scope>NUCLEOTIDE SEQUENCE [LARGE SCALE GENOMIC DNA]</scope>
    <source>
        <strain evidence="5 6">RN1</strain>
    </source>
</reference>
<evidence type="ECO:0000259" key="4">
    <source>
        <dbReference type="Pfam" id="PF21447"/>
    </source>
</evidence>
<dbReference type="STRING" id="1229780.BN381_80138"/>
<dbReference type="InterPro" id="IPR003695">
    <property type="entry name" value="Ppx_GppA_N"/>
</dbReference>
<dbReference type="eggNOG" id="COG0248">
    <property type="taxonomic scope" value="Bacteria"/>
</dbReference>
<gene>
    <name evidence="5" type="ORF">BN381_80138</name>
</gene>
<protein>
    <submittedName>
        <fullName evidence="5">Putative Exopolyphosphatase</fullName>
        <ecNumber evidence="5">3.6.1.11</ecNumber>
    </submittedName>
</protein>
<dbReference type="InterPro" id="IPR043129">
    <property type="entry name" value="ATPase_NBD"/>
</dbReference>
<dbReference type="Pfam" id="PF02541">
    <property type="entry name" value="Ppx-GppA"/>
    <property type="match status" value="1"/>
</dbReference>
<dbReference type="AlphaFoldDB" id="R4Z4F0"/>
<evidence type="ECO:0000256" key="1">
    <source>
        <dbReference type="ARBA" id="ARBA00007125"/>
    </source>
</evidence>
<dbReference type="HOGENOM" id="CLU_025908_4_2_11"/>
<dbReference type="SUPFAM" id="SSF109604">
    <property type="entry name" value="HD-domain/PDEase-like"/>
    <property type="match status" value="1"/>
</dbReference>
<dbReference type="Pfam" id="PF21447">
    <property type="entry name" value="Ppx-GppA_III"/>
    <property type="match status" value="1"/>
</dbReference>
<evidence type="ECO:0000313" key="5">
    <source>
        <dbReference type="EMBL" id="CCM65608.1"/>
    </source>
</evidence>
<dbReference type="InterPro" id="IPR048950">
    <property type="entry name" value="Ppx_GppA_C"/>
</dbReference>
<dbReference type="EMBL" id="CANL01000078">
    <property type="protein sequence ID" value="CCM65608.1"/>
    <property type="molecule type" value="Genomic_DNA"/>
</dbReference>
<dbReference type="PANTHER" id="PTHR30005">
    <property type="entry name" value="EXOPOLYPHOSPHATASE"/>
    <property type="match status" value="1"/>
</dbReference>
<dbReference type="RefSeq" id="WP_012230483.1">
    <property type="nucleotide sequence ID" value="NZ_HG422565.1"/>
</dbReference>
<evidence type="ECO:0000313" key="6">
    <source>
        <dbReference type="Proteomes" id="UP000018291"/>
    </source>
</evidence>
<name>R4Z4F0_9ACTN</name>
<evidence type="ECO:0000259" key="3">
    <source>
        <dbReference type="Pfam" id="PF02541"/>
    </source>
</evidence>